<dbReference type="OrthoDB" id="6151791at2759"/>
<name>A0A7K8JXK0_9AVES</name>
<feature type="non-terminal residue" evidence="2">
    <location>
        <position position="1"/>
    </location>
</feature>
<feature type="non-terminal residue" evidence="2">
    <location>
        <position position="482"/>
    </location>
</feature>
<evidence type="ECO:0000313" key="3">
    <source>
        <dbReference type="Proteomes" id="UP000533896"/>
    </source>
</evidence>
<comment type="caution">
    <text evidence="2">The sequence shown here is derived from an EMBL/GenBank/DDBJ whole genome shotgun (WGS) entry which is preliminary data.</text>
</comment>
<feature type="region of interest" description="Disordered" evidence="1">
    <location>
        <begin position="439"/>
        <end position="459"/>
    </location>
</feature>
<dbReference type="Pfam" id="PF15373">
    <property type="entry name" value="SAXO5-like"/>
    <property type="match status" value="1"/>
</dbReference>
<organism evidence="2 3">
    <name type="scientific">Lophotis ruficrista</name>
    <dbReference type="NCBI Taxonomy" id="172689"/>
    <lineage>
        <taxon>Eukaryota</taxon>
        <taxon>Metazoa</taxon>
        <taxon>Chordata</taxon>
        <taxon>Craniata</taxon>
        <taxon>Vertebrata</taxon>
        <taxon>Euteleostomi</taxon>
        <taxon>Archelosauria</taxon>
        <taxon>Archosauria</taxon>
        <taxon>Dinosauria</taxon>
        <taxon>Saurischia</taxon>
        <taxon>Theropoda</taxon>
        <taxon>Coelurosauria</taxon>
        <taxon>Aves</taxon>
        <taxon>Neognathae</taxon>
        <taxon>Neoaves</taxon>
        <taxon>Otidimorphae</taxon>
        <taxon>Otidiformes</taxon>
        <taxon>Otididae</taxon>
        <taxon>Lophotis</taxon>
    </lineage>
</organism>
<accession>A0A7K8JXK0</accession>
<dbReference type="InterPro" id="IPR028001">
    <property type="entry name" value="SAXO5"/>
</dbReference>
<gene>
    <name evidence="2" type="primary">Tex45</name>
    <name evidence="2" type="ORF">LOPRUF_R03175</name>
</gene>
<reference evidence="2 3" key="1">
    <citation type="submission" date="2019-09" db="EMBL/GenBank/DDBJ databases">
        <title>Bird 10,000 Genomes (B10K) Project - Family phase.</title>
        <authorList>
            <person name="Zhang G."/>
        </authorList>
    </citation>
    <scope>NUCLEOTIDE SEQUENCE [LARGE SCALE GENOMIC DNA]</scope>
    <source>
        <strain evidence="2">B10K-CU-031-23</strain>
    </source>
</reference>
<feature type="compositionally biased region" description="Basic and acidic residues" evidence="1">
    <location>
        <begin position="221"/>
        <end position="234"/>
    </location>
</feature>
<evidence type="ECO:0000256" key="1">
    <source>
        <dbReference type="SAM" id="MobiDB-lite"/>
    </source>
</evidence>
<keyword evidence="3" id="KW-1185">Reference proteome</keyword>
<feature type="region of interest" description="Disordered" evidence="1">
    <location>
        <begin position="219"/>
        <end position="246"/>
    </location>
</feature>
<evidence type="ECO:0000313" key="2">
    <source>
        <dbReference type="EMBL" id="NXE07154.1"/>
    </source>
</evidence>
<dbReference type="PANTHER" id="PTHR34828:SF1">
    <property type="entry name" value="TESTIS-EXPRESSED PROTEIN 45"/>
    <property type="match status" value="1"/>
</dbReference>
<dbReference type="EMBL" id="VWYV01000171">
    <property type="protein sequence ID" value="NXE07154.1"/>
    <property type="molecule type" value="Genomic_DNA"/>
</dbReference>
<protein>
    <submittedName>
        <fullName evidence="2">TEX45 protein</fullName>
    </submittedName>
</protein>
<sequence>SAMAASAVAAIPAPLTGLAFLKASHFQLGTERGVPASSRQSFTHSQFPPIRGFHRPPPAQPPCSGQVLSSAGGGGGGEACSETRWAFPPKRPQPVAPFLPMDSCVRMHTDPRIRTLGSVMRESFCPYTPVRRPTPPNVNKWKDDVPCGDKEKIRPPPSLYTSSYPAHEAQPVARHSHRGYVSTIKEEGQSYYDTSYQAEFKGEWAPPAKPTKMHLPPIKFGDPRSSESVSEQKHAYSAPGKRTHRPYDKEHTLAEICRTNMRLGDGCTRFSTSTSEAFQARDPEPVSIAHPNRNLSSIPRGDEDPERIRALARTTTTQLLSHPEADRWNVAPRLRVEVQRNKSHFCLGNERLGSQFFSTTQQADYQPSLQSQRVMADSKSHRESHMPFNYHDERYVTATQAMLVPHGQKKQRLPEDKLQELKSSHLDLPWKERDLFQTEQKDAFTPKSRGPGEIPKVRSKPSCVPIGTLKTYHPQRKVVFAA</sequence>
<dbReference type="PANTHER" id="PTHR34828">
    <property type="entry name" value="TESTIS-EXPRESSED PROTEIN 45"/>
    <property type="match status" value="1"/>
</dbReference>
<dbReference type="AlphaFoldDB" id="A0A7K8JXK0"/>
<dbReference type="Proteomes" id="UP000533896">
    <property type="component" value="Unassembled WGS sequence"/>
</dbReference>
<proteinExistence type="predicted"/>